<name>A0AA36N021_9DINO</name>
<proteinExistence type="predicted"/>
<evidence type="ECO:0000313" key="2">
    <source>
        <dbReference type="Proteomes" id="UP001178507"/>
    </source>
</evidence>
<keyword evidence="2" id="KW-1185">Reference proteome</keyword>
<dbReference type="EMBL" id="CAUJNA010001446">
    <property type="protein sequence ID" value="CAJ1387015.1"/>
    <property type="molecule type" value="Genomic_DNA"/>
</dbReference>
<comment type="caution">
    <text evidence="1">The sequence shown here is derived from an EMBL/GenBank/DDBJ whole genome shotgun (WGS) entry which is preliminary data.</text>
</comment>
<evidence type="ECO:0000313" key="1">
    <source>
        <dbReference type="EMBL" id="CAJ1387015.1"/>
    </source>
</evidence>
<sequence>MYEPLFTFMTAEYPHNPPPSESKMPASCYGDTTPFELSVLAFAVSQPADSWPIRDEWMVHARDIYANGYEIHREAVEIRMVATHPVPGGNFGYGSVIPNKGFGRVTMLLFGILYTYQELWAKMSQEEQNDFRRWIRTASTVFAVYVHQDREEHFLFRRVQLSQQQAQRQQKNMLQTTMVFDSRAKSLQAAFLKAIEEYNMFGSAASNLKLQVDQASALRMYGLKVGLSAKVWAAVERHFHMFRVERSGSQVFDEKAIELARTRFLEGDYIDDLSTHLTASDTGFRPNATSMWMESLPQQSDKAAVDSALTAAEDKIAEFDTNRSSAAWQSDTLKLCRDASMCAKLLQSAESSERNQRLAKLTHLKEQNQIGAQVIFAYSQEHCRHIALCTPDADVQLNEFLTNLFGVNGAVIIWCDFMKLGRVNGKELDDYSTRLKKALGRKPAHTVGLVICPHLISEKVKSLRGEMRRIEDKFDAKGLDSFYISLRCEPPPLQKRVSLSEAQESAQLLAGQEMPRFILEALLHELPISSKVCGVVNFTPYDGHLEHVCAHWRADHGTGSFLLKSFSISPNVDAVTFSERVLLNELLKDCEGQTLLSRNILDDFSPTVQFKLQ</sequence>
<organism evidence="1 2">
    <name type="scientific">Effrenium voratum</name>
    <dbReference type="NCBI Taxonomy" id="2562239"/>
    <lineage>
        <taxon>Eukaryota</taxon>
        <taxon>Sar</taxon>
        <taxon>Alveolata</taxon>
        <taxon>Dinophyceae</taxon>
        <taxon>Suessiales</taxon>
        <taxon>Symbiodiniaceae</taxon>
        <taxon>Effrenium</taxon>
    </lineage>
</organism>
<protein>
    <submittedName>
        <fullName evidence="1">Uncharacterized protein</fullName>
    </submittedName>
</protein>
<dbReference type="AlphaFoldDB" id="A0AA36N021"/>
<dbReference type="Proteomes" id="UP001178507">
    <property type="component" value="Unassembled WGS sequence"/>
</dbReference>
<accession>A0AA36N021</accession>
<gene>
    <name evidence="1" type="ORF">EVOR1521_LOCUS13171</name>
</gene>
<reference evidence="1" key="1">
    <citation type="submission" date="2023-08" db="EMBL/GenBank/DDBJ databases">
        <authorList>
            <person name="Chen Y."/>
            <person name="Shah S."/>
            <person name="Dougan E. K."/>
            <person name="Thang M."/>
            <person name="Chan C."/>
        </authorList>
    </citation>
    <scope>NUCLEOTIDE SEQUENCE</scope>
</reference>